<dbReference type="Gene3D" id="3.20.20.80">
    <property type="entry name" value="Glycosidases"/>
    <property type="match status" value="1"/>
</dbReference>
<sequence length="386" mass="45344">MFLFNCVDNTKSKITKSNLAKNSTKVIVHYMGWYSDKNASNKKLRHWEHGYANTPIIGAYNSKSKATLVYHTLLAWLSGIDAIAINIKDKYDYETMVELFNTIDELQSISKENFNLKYLISYDDQGFDLEEPLDTTFIKMKDFKENIMKRKNYLYHKKHPLFFSFDYPKKFLTAKSFSTVIDSVFKNNKPYLIWNTFGEGEEVQPYVNAFYPWVQPGGEWDEKGLNWGKDYLNYFYDEVNTFETKSSFVVGGVWAGFDDRKNTSWGGNRLISRQNGKVFDDTWNYIHNYQGKIPMDYVVLETWNDWNEGTEIEPSLEHGYQYLTKTAKHVNKLKGTNIKENSLKFELAKEIHDAIQNNNDTISELLKETIELFCKKNYKQVQEKLK</sequence>
<accession>A0A1B8U4Z3</accession>
<keyword evidence="2" id="KW-1185">Reference proteome</keyword>
<protein>
    <submittedName>
        <fullName evidence="1">Uncharacterized protein</fullName>
    </submittedName>
</protein>
<reference evidence="2" key="1">
    <citation type="submission" date="2016-02" db="EMBL/GenBank/DDBJ databases">
        <title>Paenibacillus sp. LPB0068, isolated from Crassostrea gigas.</title>
        <authorList>
            <person name="Shin S.-K."/>
            <person name="Yi H."/>
        </authorList>
    </citation>
    <scope>NUCLEOTIDE SEQUENCE [LARGE SCALE GENOMIC DNA]</scope>
    <source>
        <strain evidence="2">KCTC 23969</strain>
    </source>
</reference>
<dbReference type="Proteomes" id="UP000092612">
    <property type="component" value="Unassembled WGS sequence"/>
</dbReference>
<dbReference type="EMBL" id="LSFL01000010">
    <property type="protein sequence ID" value="OBY66927.1"/>
    <property type="molecule type" value="Genomic_DNA"/>
</dbReference>
<dbReference type="KEGG" id="prn:BW723_17590"/>
<evidence type="ECO:0000313" key="2">
    <source>
        <dbReference type="Proteomes" id="UP000092612"/>
    </source>
</evidence>
<proteinExistence type="predicted"/>
<organism evidence="1 2">
    <name type="scientific">Polaribacter reichenbachii</name>
    <dbReference type="NCBI Taxonomy" id="996801"/>
    <lineage>
        <taxon>Bacteria</taxon>
        <taxon>Pseudomonadati</taxon>
        <taxon>Bacteroidota</taxon>
        <taxon>Flavobacteriia</taxon>
        <taxon>Flavobacteriales</taxon>
        <taxon>Flavobacteriaceae</taxon>
    </lineage>
</organism>
<evidence type="ECO:0000313" key="1">
    <source>
        <dbReference type="EMBL" id="OBY66927.1"/>
    </source>
</evidence>
<name>A0A1B8U4Z3_9FLAO</name>
<gene>
    <name evidence="1" type="ORF">LPB301_04895</name>
</gene>
<dbReference type="STRING" id="996801.BW723_17590"/>
<comment type="caution">
    <text evidence="1">The sequence shown here is derived from an EMBL/GenBank/DDBJ whole genome shotgun (WGS) entry which is preliminary data.</text>
</comment>
<dbReference type="AlphaFoldDB" id="A0A1B8U4Z3"/>